<keyword evidence="5" id="KW-0732">Signal</keyword>
<feature type="chain" id="PRO_5008083411" description="Alpha/beta hydrolase fold-3 domain-containing protein" evidence="5">
    <location>
        <begin position="18"/>
        <end position="369"/>
    </location>
</feature>
<organism evidence="7 8">
    <name type="scientific">Fonsecaea nubica</name>
    <dbReference type="NCBI Taxonomy" id="856822"/>
    <lineage>
        <taxon>Eukaryota</taxon>
        <taxon>Fungi</taxon>
        <taxon>Dikarya</taxon>
        <taxon>Ascomycota</taxon>
        <taxon>Pezizomycotina</taxon>
        <taxon>Eurotiomycetes</taxon>
        <taxon>Chaetothyriomycetidae</taxon>
        <taxon>Chaetothyriales</taxon>
        <taxon>Herpotrichiellaceae</taxon>
        <taxon>Fonsecaea</taxon>
    </lineage>
</organism>
<dbReference type="Gene3D" id="3.40.50.1820">
    <property type="entry name" value="alpha/beta hydrolase"/>
    <property type="match status" value="1"/>
</dbReference>
<dbReference type="PANTHER" id="PTHR48081:SF8">
    <property type="entry name" value="ALPHA_BETA HYDROLASE FOLD-3 DOMAIN-CONTAINING PROTEIN-RELATED"/>
    <property type="match status" value="1"/>
</dbReference>
<evidence type="ECO:0000313" key="8">
    <source>
        <dbReference type="Proteomes" id="UP000185904"/>
    </source>
</evidence>
<dbReference type="InterPro" id="IPR029058">
    <property type="entry name" value="AB_hydrolase_fold"/>
</dbReference>
<dbReference type="SUPFAM" id="SSF53474">
    <property type="entry name" value="alpha/beta-Hydrolases"/>
    <property type="match status" value="1"/>
</dbReference>
<dbReference type="InterPro" id="IPR033140">
    <property type="entry name" value="Lipase_GDXG_put_SER_AS"/>
</dbReference>
<feature type="region of interest" description="Disordered" evidence="4">
    <location>
        <begin position="93"/>
        <end position="116"/>
    </location>
</feature>
<protein>
    <recommendedName>
        <fullName evidence="6">Alpha/beta hydrolase fold-3 domain-containing protein</fullName>
    </recommendedName>
</protein>
<evidence type="ECO:0000256" key="1">
    <source>
        <dbReference type="ARBA" id="ARBA00010515"/>
    </source>
</evidence>
<proteinExistence type="inferred from homology"/>
<feature type="domain" description="Alpha/beta hydrolase fold-3" evidence="6">
    <location>
        <begin position="123"/>
        <end position="340"/>
    </location>
</feature>
<dbReference type="RefSeq" id="XP_022495314.1">
    <property type="nucleotide sequence ID" value="XM_022648736.1"/>
</dbReference>
<dbReference type="InterPro" id="IPR050300">
    <property type="entry name" value="GDXG_lipolytic_enzyme"/>
</dbReference>
<feature type="compositionally biased region" description="Pro residues" evidence="4">
    <location>
        <begin position="99"/>
        <end position="109"/>
    </location>
</feature>
<keyword evidence="8" id="KW-1185">Reference proteome</keyword>
<dbReference type="PROSITE" id="PS01174">
    <property type="entry name" value="LIPASE_GDXG_SER"/>
    <property type="match status" value="1"/>
</dbReference>
<evidence type="ECO:0000313" key="7">
    <source>
        <dbReference type="EMBL" id="OAL25444.1"/>
    </source>
</evidence>
<evidence type="ECO:0000256" key="5">
    <source>
        <dbReference type="SAM" id="SignalP"/>
    </source>
</evidence>
<evidence type="ECO:0000259" key="6">
    <source>
        <dbReference type="Pfam" id="PF07859"/>
    </source>
</evidence>
<evidence type="ECO:0000256" key="2">
    <source>
        <dbReference type="ARBA" id="ARBA00022801"/>
    </source>
</evidence>
<reference evidence="7 8" key="1">
    <citation type="submission" date="2016-03" db="EMBL/GenBank/DDBJ databases">
        <title>The draft genome sequence of Fonsecaea nubica causative agent of cutaneous subcutaneous infection in human host.</title>
        <authorList>
            <person name="Costa F."/>
            <person name="Sybren D.H."/>
            <person name="Raittz R.T."/>
            <person name="Weiss V.A."/>
            <person name="Leao A.C."/>
            <person name="Gomes R."/>
            <person name="De Souza E.M."/>
            <person name="Pedrosa F.O."/>
            <person name="Steffens M.B."/>
            <person name="Bombassaro A."/>
            <person name="Tadra-Sfeir M.Z."/>
            <person name="Moreno L.F."/>
            <person name="Najafzadeh M.J."/>
            <person name="Felipe M.S."/>
            <person name="Teixeira M."/>
            <person name="Sun J."/>
            <person name="Xi L."/>
            <person name="Castro M.A."/>
            <person name="Vicente V.A."/>
        </authorList>
    </citation>
    <scope>NUCLEOTIDE SEQUENCE [LARGE SCALE GENOMIC DNA]</scope>
    <source>
        <strain evidence="7 8">CBS 269.64</strain>
    </source>
</reference>
<comment type="similarity">
    <text evidence="1">Belongs to the 'GDXG' lipolytic enzyme family.</text>
</comment>
<sequence>MIALVLRLIFILPFVMLKHIQPRYRVHPRYSWHQATFIVVVRWYLEYQARSRPVTPQPLGPQPGFPNDITIHPSAEKMYLSPLDDGEIRPTSVRATWYPRPPPPPPPPDSTTSTTSNNRSKVILHFHGGAYVVGSSHPTDCDFMAKKLIQHHVAPHALFLDYRLSCTPQGRFPAALQDAVSAYVHLLGLGYSSDDVIVSGDSAGGHLAIGFLRYLSCYPILNLPEPRIVLLWSPWIDVSTGYDDPTRITRMQNFKTDYIPVSFITWGAHALVPENSHMVDVKSPYISFLGNRFATKSRVWVHAGALELLYPEIVEFVDQMAEVEGNEISLCVSPYANHDILETGHLNGFGAEVDRILKVVRAIAQDEMS</sequence>
<dbReference type="AlphaFoldDB" id="A0A178C7P6"/>
<dbReference type="Proteomes" id="UP000185904">
    <property type="component" value="Unassembled WGS sequence"/>
</dbReference>
<dbReference type="PANTHER" id="PTHR48081">
    <property type="entry name" value="AB HYDROLASE SUPERFAMILY PROTEIN C4A8.06C"/>
    <property type="match status" value="1"/>
</dbReference>
<evidence type="ECO:0000256" key="3">
    <source>
        <dbReference type="PROSITE-ProRule" id="PRU10038"/>
    </source>
</evidence>
<name>A0A178C7P6_9EURO</name>
<accession>A0A178C7P6</accession>
<comment type="caution">
    <text evidence="7">The sequence shown here is derived from an EMBL/GenBank/DDBJ whole genome shotgun (WGS) entry which is preliminary data.</text>
</comment>
<dbReference type="GO" id="GO:0016787">
    <property type="term" value="F:hydrolase activity"/>
    <property type="evidence" value="ECO:0007669"/>
    <property type="project" value="UniProtKB-KW"/>
</dbReference>
<feature type="signal peptide" evidence="5">
    <location>
        <begin position="1"/>
        <end position="17"/>
    </location>
</feature>
<keyword evidence="2" id="KW-0378">Hydrolase</keyword>
<dbReference type="GeneID" id="34593867"/>
<dbReference type="Pfam" id="PF07859">
    <property type="entry name" value="Abhydrolase_3"/>
    <property type="match status" value="1"/>
</dbReference>
<gene>
    <name evidence="7" type="ORF">AYO20_10478</name>
</gene>
<evidence type="ECO:0000256" key="4">
    <source>
        <dbReference type="SAM" id="MobiDB-lite"/>
    </source>
</evidence>
<dbReference type="EMBL" id="LVCJ01000112">
    <property type="protein sequence ID" value="OAL25444.1"/>
    <property type="molecule type" value="Genomic_DNA"/>
</dbReference>
<feature type="active site" evidence="3">
    <location>
        <position position="202"/>
    </location>
</feature>
<dbReference type="OrthoDB" id="2152029at2759"/>
<dbReference type="InterPro" id="IPR013094">
    <property type="entry name" value="AB_hydrolase_3"/>
</dbReference>